<name>A0ABP6E190_9ACTN</name>
<reference evidence="2" key="1">
    <citation type="journal article" date="2019" name="Int. J. Syst. Evol. Microbiol.">
        <title>The Global Catalogue of Microorganisms (GCM) 10K type strain sequencing project: providing services to taxonomists for standard genome sequencing and annotation.</title>
        <authorList>
            <consortium name="The Broad Institute Genomics Platform"/>
            <consortium name="The Broad Institute Genome Sequencing Center for Infectious Disease"/>
            <person name="Wu L."/>
            <person name="Ma J."/>
        </authorList>
    </citation>
    <scope>NUCLEOTIDE SEQUENCE [LARGE SCALE GENOMIC DNA]</scope>
    <source>
        <strain evidence="2">JCM 6835</strain>
    </source>
</reference>
<gene>
    <name evidence="1" type="ORF">GCM10010412_028100</name>
</gene>
<keyword evidence="2" id="KW-1185">Reference proteome</keyword>
<organism evidence="1 2">
    <name type="scientific">Nonomuraea recticatena</name>
    <dbReference type="NCBI Taxonomy" id="46178"/>
    <lineage>
        <taxon>Bacteria</taxon>
        <taxon>Bacillati</taxon>
        <taxon>Actinomycetota</taxon>
        <taxon>Actinomycetes</taxon>
        <taxon>Streptosporangiales</taxon>
        <taxon>Streptosporangiaceae</taxon>
        <taxon>Nonomuraea</taxon>
    </lineage>
</organism>
<sequence>MTTATDLREQAAQHDREAYRSFEQSGNDGFMSQWASGLMAAEKRLQADIDDNGGRAMFPALFDTDGNLVPAIRVLGEWGYYWALLATDDPNGRRRGWFGPSKAKKAQTARANDAAKGYYVGYVMAPAKAELRGGNASSLSAVPVRTDGGFSRDVIVVDDGQHNEYGETLGRWYAIHGGLI</sequence>
<proteinExistence type="predicted"/>
<accession>A0ABP6E190</accession>
<protein>
    <submittedName>
        <fullName evidence="1">Uncharacterized protein</fullName>
    </submittedName>
</protein>
<dbReference type="EMBL" id="BAAATE010000006">
    <property type="protein sequence ID" value="GAA2657469.1"/>
    <property type="molecule type" value="Genomic_DNA"/>
</dbReference>
<comment type="caution">
    <text evidence="1">The sequence shown here is derived from an EMBL/GenBank/DDBJ whole genome shotgun (WGS) entry which is preliminary data.</text>
</comment>
<dbReference type="Proteomes" id="UP001501666">
    <property type="component" value="Unassembled WGS sequence"/>
</dbReference>
<evidence type="ECO:0000313" key="1">
    <source>
        <dbReference type="EMBL" id="GAA2657469.1"/>
    </source>
</evidence>
<dbReference type="RefSeq" id="WP_346146499.1">
    <property type="nucleotide sequence ID" value="NZ_BAAATE010000006.1"/>
</dbReference>
<evidence type="ECO:0000313" key="2">
    <source>
        <dbReference type="Proteomes" id="UP001501666"/>
    </source>
</evidence>